<dbReference type="Pfam" id="PF09898">
    <property type="entry name" value="DUF2125"/>
    <property type="match status" value="1"/>
</dbReference>
<gene>
    <name evidence="1" type="ORF">FDP25_06265</name>
</gene>
<dbReference type="InterPro" id="IPR018666">
    <property type="entry name" value="DUF2125"/>
</dbReference>
<name>A0A844CI81_9RHOB</name>
<evidence type="ECO:0000313" key="2">
    <source>
        <dbReference type="Proteomes" id="UP000564704"/>
    </source>
</evidence>
<comment type="caution">
    <text evidence="1">The sequence shown here is derived from an EMBL/GenBank/DDBJ whole genome shotgun (WGS) entry which is preliminary data.</text>
</comment>
<sequence length="335" mass="36511">MRLLLALLIAVVALWSGYWYIGSSGVQSGFAAWFGERRTEGWMAEYSDLTVQGFPSRFDTVIENLALADPDTGLAWEAPRFQINALSYNPGHVIAVWPDQQLIATPVEKYEVKSRDMRASVVVGASTRLPLKRSTLTAEALEVTPAGRDEPTRIEALSLAVETVPVRTDPTYRFGLRADGVAPSVPVRAQLDPRGSLPEALEALQADMVVEFDKPWDRGAIEEARPQPRRINVKLAQARWGRLELQAAGEVTVDARGVPTGEITVKARNWREILELAVTAGAIPEGFAGTLEDGLSLLSQMAGNPKTLDIPLGFRSGRVMLGPVPIGPSPVIRLR</sequence>
<dbReference type="RefSeq" id="WP_154149971.1">
    <property type="nucleotide sequence ID" value="NZ_SZWE01000001.1"/>
</dbReference>
<proteinExistence type="predicted"/>
<dbReference type="AlphaFoldDB" id="A0A844CI81"/>
<keyword evidence="2" id="KW-1185">Reference proteome</keyword>
<dbReference type="Proteomes" id="UP000564704">
    <property type="component" value="Unassembled WGS sequence"/>
</dbReference>
<protein>
    <submittedName>
        <fullName evidence="1">DUF2125 domain-containing protein</fullName>
    </submittedName>
</protein>
<organism evidence="1 2">
    <name type="scientific">Roseovarius bejariae</name>
    <dbReference type="NCBI Taxonomy" id="2576383"/>
    <lineage>
        <taxon>Bacteria</taxon>
        <taxon>Pseudomonadati</taxon>
        <taxon>Pseudomonadota</taxon>
        <taxon>Alphaproteobacteria</taxon>
        <taxon>Rhodobacterales</taxon>
        <taxon>Roseobacteraceae</taxon>
        <taxon>Roseovarius</taxon>
    </lineage>
</organism>
<reference evidence="1 2" key="1">
    <citation type="submission" date="2019-05" db="EMBL/GenBank/DDBJ databases">
        <title>Roseovarius bejariae sp. nov., a moderately halophylic bacterium isolated from a saline soil in Rambla Salada (Murcia).</title>
        <authorList>
            <person name="Castro D.J."/>
            <person name="Gomez-Altuve A."/>
            <person name="Reina J.C."/>
            <person name="Rodriguez M."/>
            <person name="Sampedro I."/>
            <person name="Llamas I."/>
            <person name="Martinez-Checa F."/>
        </authorList>
    </citation>
    <scope>NUCLEOTIDE SEQUENCE [LARGE SCALE GENOMIC DNA]</scope>
    <source>
        <strain evidence="1 2">A21</strain>
    </source>
</reference>
<accession>A0A844CI81</accession>
<evidence type="ECO:0000313" key="1">
    <source>
        <dbReference type="EMBL" id="MRU15031.1"/>
    </source>
</evidence>
<dbReference type="EMBL" id="SZWE01000001">
    <property type="protein sequence ID" value="MRU15031.1"/>
    <property type="molecule type" value="Genomic_DNA"/>
</dbReference>
<dbReference type="OrthoDB" id="7625707at2"/>